<dbReference type="Pfam" id="PF09325">
    <property type="entry name" value="Vps5"/>
    <property type="match status" value="1"/>
</dbReference>
<dbReference type="EMBL" id="KV454428">
    <property type="protein sequence ID" value="ODQ81060.1"/>
    <property type="molecule type" value="Genomic_DNA"/>
</dbReference>
<dbReference type="RefSeq" id="XP_018986388.1">
    <property type="nucleotide sequence ID" value="XM_019128253.1"/>
</dbReference>
<evidence type="ECO:0000256" key="9">
    <source>
        <dbReference type="ARBA" id="ARBA00023034"/>
    </source>
</evidence>
<evidence type="ECO:0000313" key="13">
    <source>
        <dbReference type="EMBL" id="ODQ81060.1"/>
    </source>
</evidence>
<evidence type="ECO:0000256" key="10">
    <source>
        <dbReference type="ARBA" id="ARBA00023136"/>
    </source>
</evidence>
<dbReference type="GeneID" id="30146106"/>
<dbReference type="STRING" id="984486.A0A1E3QTR5"/>
<dbReference type="Gene3D" id="1.20.1270.60">
    <property type="entry name" value="Arfaptin homology (AH) domain/BAR domain"/>
    <property type="match status" value="1"/>
</dbReference>
<dbReference type="SMART" id="SM00312">
    <property type="entry name" value="PX"/>
    <property type="match status" value="1"/>
</dbReference>
<gene>
    <name evidence="13" type="ORF">BABINDRAFT_160476</name>
</gene>
<evidence type="ECO:0000256" key="3">
    <source>
        <dbReference type="ARBA" id="ARBA00004555"/>
    </source>
</evidence>
<name>A0A1E3QTR5_9ASCO</name>
<dbReference type="InterPro" id="IPR001683">
    <property type="entry name" value="PX_dom"/>
</dbReference>
<dbReference type="InterPro" id="IPR027267">
    <property type="entry name" value="AH/BAR_dom_sf"/>
</dbReference>
<feature type="region of interest" description="Disordered" evidence="11">
    <location>
        <begin position="146"/>
        <end position="176"/>
    </location>
</feature>
<dbReference type="Gene3D" id="3.30.1520.10">
    <property type="entry name" value="Phox-like domain"/>
    <property type="match status" value="1"/>
</dbReference>
<reference evidence="14" key="1">
    <citation type="submission" date="2016-05" db="EMBL/GenBank/DDBJ databases">
        <title>Comparative genomics of biotechnologically important yeasts.</title>
        <authorList>
            <consortium name="DOE Joint Genome Institute"/>
            <person name="Riley R."/>
            <person name="Haridas S."/>
            <person name="Wolfe K.H."/>
            <person name="Lopes M.R."/>
            <person name="Hittinger C.T."/>
            <person name="Goker M."/>
            <person name="Salamov A."/>
            <person name="Wisecaver J."/>
            <person name="Long T.M."/>
            <person name="Aerts A.L."/>
            <person name="Barry K."/>
            <person name="Choi C."/>
            <person name="Clum A."/>
            <person name="Coughlan A.Y."/>
            <person name="Deshpande S."/>
            <person name="Douglass A.P."/>
            <person name="Hanson S.J."/>
            <person name="Klenk H.-P."/>
            <person name="Labutti K."/>
            <person name="Lapidus A."/>
            <person name="Lindquist E."/>
            <person name="Lipzen A."/>
            <person name="Meier-Kolthoff J.P."/>
            <person name="Ohm R.A."/>
            <person name="Otillar R.P."/>
            <person name="Pangilinan J."/>
            <person name="Peng Y."/>
            <person name="Rokas A."/>
            <person name="Rosa C.A."/>
            <person name="Scheuner C."/>
            <person name="Sibirny A.A."/>
            <person name="Slot J.C."/>
            <person name="Stielow J.B."/>
            <person name="Sun H."/>
            <person name="Kurtzman C.P."/>
            <person name="Blackwell M."/>
            <person name="Grigoriev I.V."/>
            <person name="Jeffries T.W."/>
        </authorList>
    </citation>
    <scope>NUCLEOTIDE SEQUENCE [LARGE SCALE GENOMIC DNA]</scope>
    <source>
        <strain evidence="14">NRRL Y-12698</strain>
    </source>
</reference>
<keyword evidence="5" id="KW-0813">Transport</keyword>
<feature type="domain" description="PX" evidence="12">
    <location>
        <begin position="226"/>
        <end position="341"/>
    </location>
</feature>
<dbReference type="SUPFAM" id="SSF103657">
    <property type="entry name" value="BAR/IMD domain-like"/>
    <property type="match status" value="1"/>
</dbReference>
<proteinExistence type="inferred from homology"/>
<evidence type="ECO:0000256" key="11">
    <source>
        <dbReference type="SAM" id="MobiDB-lite"/>
    </source>
</evidence>
<dbReference type="PROSITE" id="PS50195">
    <property type="entry name" value="PX"/>
    <property type="match status" value="1"/>
</dbReference>
<dbReference type="Proteomes" id="UP000094336">
    <property type="component" value="Unassembled WGS sequence"/>
</dbReference>
<dbReference type="GO" id="GO:0042147">
    <property type="term" value="P:retrograde transport, endosome to Golgi"/>
    <property type="evidence" value="ECO:0007669"/>
    <property type="project" value="TreeGrafter"/>
</dbReference>
<dbReference type="InterPro" id="IPR036871">
    <property type="entry name" value="PX_dom_sf"/>
</dbReference>
<dbReference type="InterPro" id="IPR015404">
    <property type="entry name" value="Vps5_C"/>
</dbReference>
<evidence type="ECO:0000256" key="1">
    <source>
        <dbReference type="ARBA" id="ARBA00004287"/>
    </source>
</evidence>
<keyword evidence="9" id="KW-0333">Golgi apparatus</keyword>
<evidence type="ECO:0000256" key="2">
    <source>
        <dbReference type="ARBA" id="ARBA00004496"/>
    </source>
</evidence>
<dbReference type="FunFam" id="1.20.1270.60:FF:000022">
    <property type="entry name" value="Sorting nexin 3 protein"/>
    <property type="match status" value="1"/>
</dbReference>
<comment type="similarity">
    <text evidence="4">Belongs to the sorting nexin family.</text>
</comment>
<evidence type="ECO:0000256" key="4">
    <source>
        <dbReference type="ARBA" id="ARBA00010883"/>
    </source>
</evidence>
<feature type="region of interest" description="Disordered" evidence="11">
    <location>
        <begin position="32"/>
        <end position="62"/>
    </location>
</feature>
<dbReference type="Pfam" id="PF00787">
    <property type="entry name" value="PX"/>
    <property type="match status" value="1"/>
</dbReference>
<dbReference type="AlphaFoldDB" id="A0A1E3QTR5"/>
<dbReference type="PANTHER" id="PTHR10555">
    <property type="entry name" value="SORTING NEXIN"/>
    <property type="match status" value="1"/>
</dbReference>
<keyword evidence="14" id="KW-1185">Reference proteome</keyword>
<keyword evidence="6" id="KW-0963">Cytoplasm</keyword>
<dbReference type="InterPro" id="IPR037868">
    <property type="entry name" value="PX_Vps5"/>
</dbReference>
<evidence type="ECO:0000256" key="7">
    <source>
        <dbReference type="ARBA" id="ARBA00022553"/>
    </source>
</evidence>
<keyword evidence="10" id="KW-0472">Membrane</keyword>
<accession>A0A1E3QTR5</accession>
<dbReference type="GO" id="GO:0005829">
    <property type="term" value="C:cytosol"/>
    <property type="evidence" value="ECO:0007669"/>
    <property type="project" value="GOC"/>
</dbReference>
<organism evidence="13 14">
    <name type="scientific">Babjeviella inositovora NRRL Y-12698</name>
    <dbReference type="NCBI Taxonomy" id="984486"/>
    <lineage>
        <taxon>Eukaryota</taxon>
        <taxon>Fungi</taxon>
        <taxon>Dikarya</taxon>
        <taxon>Ascomycota</taxon>
        <taxon>Saccharomycotina</taxon>
        <taxon>Pichiomycetes</taxon>
        <taxon>Serinales incertae sedis</taxon>
        <taxon>Babjeviella</taxon>
    </lineage>
</organism>
<feature type="region of interest" description="Disordered" evidence="11">
    <location>
        <begin position="350"/>
        <end position="370"/>
    </location>
</feature>
<dbReference type="SUPFAM" id="SSF64268">
    <property type="entry name" value="PX domain"/>
    <property type="match status" value="1"/>
</dbReference>
<dbReference type="CDD" id="cd06861">
    <property type="entry name" value="PX_Vps5p"/>
    <property type="match status" value="1"/>
</dbReference>
<comment type="subcellular location">
    <subcellularLocation>
        <location evidence="2">Cytoplasm</location>
    </subcellularLocation>
    <subcellularLocation>
        <location evidence="3">Golgi apparatus</location>
    </subcellularLocation>
    <subcellularLocation>
        <location evidence="1">Membrane</location>
        <topology evidence="1">Peripheral membrane protein</topology>
        <orientation evidence="1">Cytoplasmic side</orientation>
    </subcellularLocation>
</comment>
<dbReference type="GO" id="GO:0030904">
    <property type="term" value="C:retromer complex"/>
    <property type="evidence" value="ECO:0007669"/>
    <property type="project" value="UniProtKB-ARBA"/>
</dbReference>
<keyword evidence="8" id="KW-0653">Protein transport</keyword>
<dbReference type="GO" id="GO:0015031">
    <property type="term" value="P:protein transport"/>
    <property type="evidence" value="ECO:0007669"/>
    <property type="project" value="UniProtKB-KW"/>
</dbReference>
<evidence type="ECO:0000256" key="6">
    <source>
        <dbReference type="ARBA" id="ARBA00022490"/>
    </source>
</evidence>
<evidence type="ECO:0000259" key="12">
    <source>
        <dbReference type="PROSITE" id="PS50195"/>
    </source>
</evidence>
<dbReference type="GO" id="GO:0035091">
    <property type="term" value="F:phosphatidylinositol binding"/>
    <property type="evidence" value="ECO:0007669"/>
    <property type="project" value="InterPro"/>
</dbReference>
<sequence length="622" mass="68578">MADDDISGSMWGDAPRKTIVDVPVAANPFAEDDIFARPDPPAEQSTYAPFDEPLSGEFGDMNIIGKEENDDEEEEAVAIPQKPVQGTSHLISELAGEEVGITMNTPSGSLFGDKNPLLSADEDTDDTARAPVKKVARGVASMYKARGRNRREPKPLANTNPLGPLGPETDTTAEENSTNISAAELLTAAADGPLFHIKKPEPEAPAEPIVQEIQSAPKAIEAEAPVALEISVGDPVKIGELTSAHIVYTITSKSALLSDGTAKVTRRYKDFRWIYHQLQNNHPGFIVPPPPSKQAVGRFNEEFVESRRMALETMLQKIARNAMFQKDPDLLMFLASENFGPDAKARELATGSAASTIDEEDDEGSSSSSGFMNSFSKTLGLSTGPKYVEEDEWFVEKRTYIELLEINLGNIYKNLELVVQQRTELATMTAEFLTMMDELAALDASGDIFQESSISLLMGFGSTQSKLKDLVARSLLQDMLTLGSTIDEYLRIVGSVKHCFSQRVRLKTALLTQEAELTKLQKLAAKTNVTISTTANNVAQKLKLALVKEQITKQESKTQGLEKKFKQITVDIKNQLGQFETNKINDFRNAVETFLESNIELQKESIELWETFYERHHLSEIK</sequence>
<evidence type="ECO:0000256" key="5">
    <source>
        <dbReference type="ARBA" id="ARBA00022448"/>
    </source>
</evidence>
<protein>
    <recommendedName>
        <fullName evidence="12">PX domain-containing protein</fullName>
    </recommendedName>
</protein>
<keyword evidence="7" id="KW-0597">Phosphoprotein</keyword>
<dbReference type="GO" id="GO:0005768">
    <property type="term" value="C:endosome"/>
    <property type="evidence" value="ECO:0007669"/>
    <property type="project" value="TreeGrafter"/>
</dbReference>
<dbReference type="PANTHER" id="PTHR10555:SF170">
    <property type="entry name" value="FI18122P1"/>
    <property type="match status" value="1"/>
</dbReference>
<evidence type="ECO:0000313" key="14">
    <source>
        <dbReference type="Proteomes" id="UP000094336"/>
    </source>
</evidence>
<dbReference type="GO" id="GO:0005794">
    <property type="term" value="C:Golgi apparatus"/>
    <property type="evidence" value="ECO:0007669"/>
    <property type="project" value="UniProtKB-SubCell"/>
</dbReference>
<dbReference type="OrthoDB" id="271164at2759"/>
<dbReference type="GO" id="GO:0045053">
    <property type="term" value="P:protein retention in Golgi apparatus"/>
    <property type="evidence" value="ECO:0007669"/>
    <property type="project" value="TreeGrafter"/>
</dbReference>
<evidence type="ECO:0000256" key="8">
    <source>
        <dbReference type="ARBA" id="ARBA00022927"/>
    </source>
</evidence>